<name>A0A9P0M0L8_ACAOB</name>
<accession>A0A9P0M0L8</accession>
<feature type="compositionally biased region" description="Basic and acidic residues" evidence="1">
    <location>
        <begin position="94"/>
        <end position="113"/>
    </location>
</feature>
<reference evidence="2" key="1">
    <citation type="submission" date="2022-03" db="EMBL/GenBank/DDBJ databases">
        <authorList>
            <person name="Sayadi A."/>
        </authorList>
    </citation>
    <scope>NUCLEOTIDE SEQUENCE</scope>
</reference>
<protein>
    <submittedName>
        <fullName evidence="2">Uncharacterized protein</fullName>
    </submittedName>
</protein>
<sequence>MPAIYRPKAKLGWVSKRSSAMGDNRCFSGGALLKTVETENLICPEFSRDSATAPRFVQTSISVSSIALHKSDNNNRQAASLRHAVRRAIQEMSARETERHELMGPRASARETEDGCTGRTLVADRRRPRPAVLDVCVRCRGACDDEGFRRLRAASRAHRRYRINCWKVEISLTEFALESYRFKLPKKPNVRSAFGRKILESCHDYIITGDVVTTADELNNKIERDRYDLFSSVFVRSIYMRNVGVGGEYHLLNKLTCGTDGSISSSRHHCVALFLSLTWKTDEITFPVVRINRNYLLI</sequence>
<evidence type="ECO:0000313" key="3">
    <source>
        <dbReference type="Proteomes" id="UP001152888"/>
    </source>
</evidence>
<evidence type="ECO:0000256" key="1">
    <source>
        <dbReference type="SAM" id="MobiDB-lite"/>
    </source>
</evidence>
<keyword evidence="3" id="KW-1185">Reference proteome</keyword>
<feature type="region of interest" description="Disordered" evidence="1">
    <location>
        <begin position="94"/>
        <end position="115"/>
    </location>
</feature>
<comment type="caution">
    <text evidence="2">The sequence shown here is derived from an EMBL/GenBank/DDBJ whole genome shotgun (WGS) entry which is preliminary data.</text>
</comment>
<organism evidence="2 3">
    <name type="scientific">Acanthoscelides obtectus</name>
    <name type="common">Bean weevil</name>
    <name type="synonym">Bruchus obtectus</name>
    <dbReference type="NCBI Taxonomy" id="200917"/>
    <lineage>
        <taxon>Eukaryota</taxon>
        <taxon>Metazoa</taxon>
        <taxon>Ecdysozoa</taxon>
        <taxon>Arthropoda</taxon>
        <taxon>Hexapoda</taxon>
        <taxon>Insecta</taxon>
        <taxon>Pterygota</taxon>
        <taxon>Neoptera</taxon>
        <taxon>Endopterygota</taxon>
        <taxon>Coleoptera</taxon>
        <taxon>Polyphaga</taxon>
        <taxon>Cucujiformia</taxon>
        <taxon>Chrysomeloidea</taxon>
        <taxon>Chrysomelidae</taxon>
        <taxon>Bruchinae</taxon>
        <taxon>Bruchini</taxon>
        <taxon>Acanthoscelides</taxon>
    </lineage>
</organism>
<dbReference type="EMBL" id="CAKOFQ010007712">
    <property type="protein sequence ID" value="CAH2006863.1"/>
    <property type="molecule type" value="Genomic_DNA"/>
</dbReference>
<gene>
    <name evidence="2" type="ORF">ACAOBT_LOCUS29349</name>
</gene>
<dbReference type="AlphaFoldDB" id="A0A9P0M0L8"/>
<proteinExistence type="predicted"/>
<evidence type="ECO:0000313" key="2">
    <source>
        <dbReference type="EMBL" id="CAH2006863.1"/>
    </source>
</evidence>
<dbReference type="Proteomes" id="UP001152888">
    <property type="component" value="Unassembled WGS sequence"/>
</dbReference>
<dbReference type="OrthoDB" id="10663687at2759"/>